<proteinExistence type="predicted"/>
<gene>
    <name evidence="1" type="ORF">METZ01_LOCUS291894</name>
</gene>
<evidence type="ECO:0000313" key="1">
    <source>
        <dbReference type="EMBL" id="SVC39040.1"/>
    </source>
</evidence>
<name>A0A382LR03_9ZZZZ</name>
<accession>A0A382LR03</accession>
<organism evidence="1">
    <name type="scientific">marine metagenome</name>
    <dbReference type="NCBI Taxonomy" id="408172"/>
    <lineage>
        <taxon>unclassified sequences</taxon>
        <taxon>metagenomes</taxon>
        <taxon>ecological metagenomes</taxon>
    </lineage>
</organism>
<protein>
    <submittedName>
        <fullName evidence="1">Uncharacterized protein</fullName>
    </submittedName>
</protein>
<dbReference type="AlphaFoldDB" id="A0A382LR03"/>
<sequence>MIINPQLHNEASRYRWALAIVLALLLIACRGDSAQPAVFSTPTSSAAASQAADSALEPFSTEAPNPIATAVLTAGGTEVIPVPKSIPVVVTPSIPVPPERDLVELAERFRHNNDPGLAEFPIVKASDVGGTEQFWLTDLVVPRIEQIDAILRLVTPHAAWYVGKPDTVAQSDLVAAAAVFEDFVYPRVTQAMLGFVPEPSNTGPGTRIAILNTRISGAAGYFATADLYNEAVYDYTNGRPMLYLDAEALSLQGQAFT</sequence>
<feature type="non-terminal residue" evidence="1">
    <location>
        <position position="257"/>
    </location>
</feature>
<dbReference type="EMBL" id="UINC01088634">
    <property type="protein sequence ID" value="SVC39040.1"/>
    <property type="molecule type" value="Genomic_DNA"/>
</dbReference>
<reference evidence="1" key="1">
    <citation type="submission" date="2018-05" db="EMBL/GenBank/DDBJ databases">
        <authorList>
            <person name="Lanie J.A."/>
            <person name="Ng W.-L."/>
            <person name="Kazmierczak K.M."/>
            <person name="Andrzejewski T.M."/>
            <person name="Davidsen T.M."/>
            <person name="Wayne K.J."/>
            <person name="Tettelin H."/>
            <person name="Glass J.I."/>
            <person name="Rusch D."/>
            <person name="Podicherti R."/>
            <person name="Tsui H.-C.T."/>
            <person name="Winkler M.E."/>
        </authorList>
    </citation>
    <scope>NUCLEOTIDE SEQUENCE</scope>
</reference>